<feature type="non-terminal residue" evidence="4">
    <location>
        <position position="51"/>
    </location>
</feature>
<dbReference type="Proteomes" id="UP001529510">
    <property type="component" value="Unassembled WGS sequence"/>
</dbReference>
<gene>
    <name evidence="4" type="ORF">M9458_053647</name>
</gene>
<keyword evidence="1" id="KW-0862">Zinc</keyword>
<dbReference type="InterPro" id="IPR001878">
    <property type="entry name" value="Znf_CCHC"/>
</dbReference>
<organism evidence="4 5">
    <name type="scientific">Cirrhinus mrigala</name>
    <name type="common">Mrigala</name>
    <dbReference type="NCBI Taxonomy" id="683832"/>
    <lineage>
        <taxon>Eukaryota</taxon>
        <taxon>Metazoa</taxon>
        <taxon>Chordata</taxon>
        <taxon>Craniata</taxon>
        <taxon>Vertebrata</taxon>
        <taxon>Euteleostomi</taxon>
        <taxon>Actinopterygii</taxon>
        <taxon>Neopterygii</taxon>
        <taxon>Teleostei</taxon>
        <taxon>Ostariophysi</taxon>
        <taxon>Cypriniformes</taxon>
        <taxon>Cyprinidae</taxon>
        <taxon>Labeoninae</taxon>
        <taxon>Labeonini</taxon>
        <taxon>Cirrhinus</taxon>
    </lineage>
</organism>
<dbReference type="InterPro" id="IPR036875">
    <property type="entry name" value="Znf_CCHC_sf"/>
</dbReference>
<evidence type="ECO:0000256" key="1">
    <source>
        <dbReference type="PROSITE-ProRule" id="PRU00047"/>
    </source>
</evidence>
<accession>A0ABD0MQA3</accession>
<dbReference type="EMBL" id="JAMKFB020000258">
    <property type="protein sequence ID" value="KAL0151134.1"/>
    <property type="molecule type" value="Genomic_DNA"/>
</dbReference>
<dbReference type="GO" id="GO:0008270">
    <property type="term" value="F:zinc ion binding"/>
    <property type="evidence" value="ECO:0007669"/>
    <property type="project" value="UniProtKB-KW"/>
</dbReference>
<evidence type="ECO:0000313" key="5">
    <source>
        <dbReference type="Proteomes" id="UP001529510"/>
    </source>
</evidence>
<keyword evidence="1" id="KW-0479">Metal-binding</keyword>
<sequence length="51" mass="5521">MKCFECGDVGHKRHACPHKEREIEGSVSRAETGDIPASVPTQGVRDEGPSE</sequence>
<feature type="region of interest" description="Disordered" evidence="2">
    <location>
        <begin position="22"/>
        <end position="51"/>
    </location>
</feature>
<name>A0ABD0MQA3_CIRMR</name>
<evidence type="ECO:0000259" key="3">
    <source>
        <dbReference type="PROSITE" id="PS50158"/>
    </source>
</evidence>
<keyword evidence="5" id="KW-1185">Reference proteome</keyword>
<dbReference type="PROSITE" id="PS50158">
    <property type="entry name" value="ZF_CCHC"/>
    <property type="match status" value="1"/>
</dbReference>
<keyword evidence="1" id="KW-0863">Zinc-finger</keyword>
<comment type="caution">
    <text evidence="4">The sequence shown here is derived from an EMBL/GenBank/DDBJ whole genome shotgun (WGS) entry which is preliminary data.</text>
</comment>
<dbReference type="SUPFAM" id="SSF57756">
    <property type="entry name" value="Retrovirus zinc finger-like domains"/>
    <property type="match status" value="1"/>
</dbReference>
<feature type="domain" description="CCHC-type" evidence="3">
    <location>
        <begin position="2"/>
        <end position="17"/>
    </location>
</feature>
<reference evidence="4 5" key="1">
    <citation type="submission" date="2024-05" db="EMBL/GenBank/DDBJ databases">
        <title>Genome sequencing and assembly of Indian major carp, Cirrhinus mrigala (Hamilton, 1822).</title>
        <authorList>
            <person name="Mohindra V."/>
            <person name="Chowdhury L.M."/>
            <person name="Lal K."/>
            <person name="Jena J.K."/>
        </authorList>
    </citation>
    <scope>NUCLEOTIDE SEQUENCE [LARGE SCALE GENOMIC DNA]</scope>
    <source>
        <strain evidence="4">CM1030</strain>
        <tissue evidence="4">Blood</tissue>
    </source>
</reference>
<protein>
    <recommendedName>
        <fullName evidence="3">CCHC-type domain-containing protein</fullName>
    </recommendedName>
</protein>
<evidence type="ECO:0000256" key="2">
    <source>
        <dbReference type="SAM" id="MobiDB-lite"/>
    </source>
</evidence>
<proteinExistence type="predicted"/>
<dbReference type="AlphaFoldDB" id="A0ABD0MQA3"/>
<evidence type="ECO:0000313" key="4">
    <source>
        <dbReference type="EMBL" id="KAL0151134.1"/>
    </source>
</evidence>